<gene>
    <name evidence="1" type="ORF">GBAR_LOCUS31597</name>
</gene>
<proteinExistence type="predicted"/>
<dbReference type="AlphaFoldDB" id="A0AA35U0W4"/>
<dbReference type="EMBL" id="CASHTH010004490">
    <property type="protein sequence ID" value="CAI8058108.1"/>
    <property type="molecule type" value="Genomic_DNA"/>
</dbReference>
<comment type="caution">
    <text evidence="1">The sequence shown here is derived from an EMBL/GenBank/DDBJ whole genome shotgun (WGS) entry which is preliminary data.</text>
</comment>
<accession>A0AA35U0W4</accession>
<protein>
    <submittedName>
        <fullName evidence="1">Protein ALTERED SEED GERMINATION 2</fullName>
    </submittedName>
</protein>
<evidence type="ECO:0000313" key="1">
    <source>
        <dbReference type="EMBL" id="CAI8058108.1"/>
    </source>
</evidence>
<sequence length="92" mass="10476">MAANIRQLLDMRQRAVDPVSDRRLFCKAHAHSSMVERLGHATELEGHRGCVNCLEWNSDGSLCHSQETISCLLEPRTRRCGFMTSLPWKPPE</sequence>
<reference evidence="1" key="1">
    <citation type="submission" date="2023-03" db="EMBL/GenBank/DDBJ databases">
        <authorList>
            <person name="Steffen K."/>
            <person name="Cardenas P."/>
        </authorList>
    </citation>
    <scope>NUCLEOTIDE SEQUENCE</scope>
</reference>
<organism evidence="1 2">
    <name type="scientific">Geodia barretti</name>
    <name type="common">Barrett's horny sponge</name>
    <dbReference type="NCBI Taxonomy" id="519541"/>
    <lineage>
        <taxon>Eukaryota</taxon>
        <taxon>Metazoa</taxon>
        <taxon>Porifera</taxon>
        <taxon>Demospongiae</taxon>
        <taxon>Heteroscleromorpha</taxon>
        <taxon>Tetractinellida</taxon>
        <taxon>Astrophorina</taxon>
        <taxon>Geodiidae</taxon>
        <taxon>Geodia</taxon>
    </lineage>
</organism>
<dbReference type="Proteomes" id="UP001174909">
    <property type="component" value="Unassembled WGS sequence"/>
</dbReference>
<name>A0AA35U0W4_GEOBA</name>
<evidence type="ECO:0000313" key="2">
    <source>
        <dbReference type="Proteomes" id="UP001174909"/>
    </source>
</evidence>
<keyword evidence="2" id="KW-1185">Reference proteome</keyword>